<dbReference type="AlphaFoldDB" id="Q2HS65"/>
<sequence length="242" mass="28019">MQFRCLIKSFYTLISDPYFVKMHLKKSEQNPHLTVFSYRCPGYEPYLLTFPIYRLHENPSITIHYDPYYRLNDSDRSWRVVGSCNGLLCLLDRNTSPARQWLCLWNPATRTKSEFVLAPRNYSKFFFGYDYLTETYKVIAFRMELDKDIGTATGLALFSIFFSASGLIGISSVLGRHTLAESSVYMRWKSIVDIAFLIHLPLPNSSYLCLFLFKMIFPTACSSVVIAFKVICLAEQILFCTD</sequence>
<organism evidence="2">
    <name type="scientific">Medicago truncatula</name>
    <name type="common">Barrel medic</name>
    <name type="synonym">Medicago tribuloides</name>
    <dbReference type="NCBI Taxonomy" id="3880"/>
    <lineage>
        <taxon>Eukaryota</taxon>
        <taxon>Viridiplantae</taxon>
        <taxon>Streptophyta</taxon>
        <taxon>Embryophyta</taxon>
        <taxon>Tracheophyta</taxon>
        <taxon>Spermatophyta</taxon>
        <taxon>Magnoliopsida</taxon>
        <taxon>eudicotyledons</taxon>
        <taxon>Gunneridae</taxon>
        <taxon>Pentapetalae</taxon>
        <taxon>rosids</taxon>
        <taxon>fabids</taxon>
        <taxon>Fabales</taxon>
        <taxon>Fabaceae</taxon>
        <taxon>Papilionoideae</taxon>
        <taxon>50 kb inversion clade</taxon>
        <taxon>NPAAA clade</taxon>
        <taxon>Hologalegina</taxon>
        <taxon>IRL clade</taxon>
        <taxon>Trifolieae</taxon>
        <taxon>Medicago</taxon>
    </lineage>
</organism>
<dbReference type="EMBL" id="AC155883">
    <property type="protein sequence ID" value="ABD33121.1"/>
    <property type="molecule type" value="Genomic_DNA"/>
</dbReference>
<evidence type="ECO:0000256" key="1">
    <source>
        <dbReference type="SAM" id="Phobius"/>
    </source>
</evidence>
<keyword evidence="1" id="KW-1133">Transmembrane helix</keyword>
<dbReference type="PANTHER" id="PTHR31672:SF13">
    <property type="entry name" value="F-BOX PROTEIN CPR30-LIKE"/>
    <property type="match status" value="1"/>
</dbReference>
<keyword evidence="1" id="KW-0472">Membrane</keyword>
<reference evidence="2" key="1">
    <citation type="submission" date="2005-02" db="EMBL/GenBank/DDBJ databases">
        <authorList>
            <person name="Town C.D."/>
        </authorList>
    </citation>
    <scope>NUCLEOTIDE SEQUENCE</scope>
</reference>
<name>Q2HS65_MEDTR</name>
<feature type="transmembrane region" description="Helical" evidence="1">
    <location>
        <begin position="152"/>
        <end position="174"/>
    </location>
</feature>
<gene>
    <name evidence="2" type="ORF">MtrDRAFT_AC155883g30v2</name>
</gene>
<evidence type="ECO:0000313" key="2">
    <source>
        <dbReference type="EMBL" id="ABD33121.1"/>
    </source>
</evidence>
<feature type="transmembrane region" description="Helical" evidence="1">
    <location>
        <begin position="194"/>
        <end position="213"/>
    </location>
</feature>
<dbReference type="PANTHER" id="PTHR31672">
    <property type="entry name" value="BNACNNG10540D PROTEIN"/>
    <property type="match status" value="1"/>
</dbReference>
<keyword evidence="1" id="KW-0812">Transmembrane</keyword>
<proteinExistence type="predicted"/>
<protein>
    <submittedName>
        <fullName evidence="2">F-box domain, putative</fullName>
    </submittedName>
</protein>
<reference evidence="2" key="2">
    <citation type="submission" date="2007-04" db="EMBL/GenBank/DDBJ databases">
        <authorList>
            <consortium name="The International Medicago Genome Annotation Group"/>
        </authorList>
    </citation>
    <scope>NUCLEOTIDE SEQUENCE</scope>
</reference>
<accession>Q2HS65</accession>
<dbReference type="InterPro" id="IPR050796">
    <property type="entry name" value="SCF_F-box_component"/>
</dbReference>